<dbReference type="Gene3D" id="3.30.420.380">
    <property type="match status" value="1"/>
</dbReference>
<dbReference type="GO" id="GO:0005886">
    <property type="term" value="C:plasma membrane"/>
    <property type="evidence" value="ECO:0007669"/>
    <property type="project" value="UniProtKB-SubCell"/>
</dbReference>
<dbReference type="InterPro" id="IPR024230">
    <property type="entry name" value="GspL_cyto_dom"/>
</dbReference>
<dbReference type="Pfam" id="PF12693">
    <property type="entry name" value="GspL_C"/>
    <property type="match status" value="1"/>
</dbReference>
<evidence type="ECO:0000313" key="13">
    <source>
        <dbReference type="Proteomes" id="UP000295129"/>
    </source>
</evidence>
<keyword evidence="3" id="KW-0813">Transport</keyword>
<evidence type="ECO:0000256" key="9">
    <source>
        <dbReference type="ARBA" id="ARBA00023136"/>
    </source>
</evidence>
<keyword evidence="13" id="KW-1185">Reference proteome</keyword>
<dbReference type="InterPro" id="IPR025691">
    <property type="entry name" value="GspL_pp_dom"/>
</dbReference>
<evidence type="ECO:0000259" key="11">
    <source>
        <dbReference type="Pfam" id="PF12693"/>
    </source>
</evidence>
<evidence type="ECO:0000256" key="2">
    <source>
        <dbReference type="ARBA" id="ARBA00005318"/>
    </source>
</evidence>
<dbReference type="GO" id="GO:0015628">
    <property type="term" value="P:protein secretion by the type II secretion system"/>
    <property type="evidence" value="ECO:0007669"/>
    <property type="project" value="InterPro"/>
</dbReference>
<comment type="similarity">
    <text evidence="2">Belongs to the GSP L family.</text>
</comment>
<dbReference type="Proteomes" id="UP000295129">
    <property type="component" value="Unassembled WGS sequence"/>
</dbReference>
<dbReference type="SUPFAM" id="SSF53067">
    <property type="entry name" value="Actin-like ATPase domain"/>
    <property type="match status" value="1"/>
</dbReference>
<evidence type="ECO:0000256" key="1">
    <source>
        <dbReference type="ARBA" id="ARBA00004377"/>
    </source>
</evidence>
<keyword evidence="7" id="KW-0653">Protein transport</keyword>
<dbReference type="RefSeq" id="WP_133588939.1">
    <property type="nucleotide sequence ID" value="NZ_SNVV01000003.1"/>
</dbReference>
<feature type="domain" description="GspL periplasmic" evidence="11">
    <location>
        <begin position="237"/>
        <end position="352"/>
    </location>
</feature>
<dbReference type="GO" id="GO:0009276">
    <property type="term" value="C:Gram-negative-bacterium-type cell wall"/>
    <property type="evidence" value="ECO:0007669"/>
    <property type="project" value="InterPro"/>
</dbReference>
<keyword evidence="6" id="KW-0812">Transmembrane</keyword>
<feature type="domain" description="GspL cytoplasmic actin-ATPase-like" evidence="10">
    <location>
        <begin position="40"/>
        <end position="166"/>
    </location>
</feature>
<evidence type="ECO:0000256" key="6">
    <source>
        <dbReference type="ARBA" id="ARBA00022692"/>
    </source>
</evidence>
<evidence type="ECO:0000256" key="4">
    <source>
        <dbReference type="ARBA" id="ARBA00022475"/>
    </source>
</evidence>
<evidence type="ECO:0000256" key="7">
    <source>
        <dbReference type="ARBA" id="ARBA00022927"/>
    </source>
</evidence>
<name>A0A4R6EC82_9RHOO</name>
<keyword evidence="8" id="KW-1133">Transmembrane helix</keyword>
<evidence type="ECO:0000256" key="8">
    <source>
        <dbReference type="ARBA" id="ARBA00022989"/>
    </source>
</evidence>
<dbReference type="OrthoDB" id="7022366at2"/>
<dbReference type="InterPro" id="IPR007812">
    <property type="entry name" value="T2SS_protein-GspL"/>
</dbReference>
<dbReference type="AlphaFoldDB" id="A0A4R6EC82"/>
<proteinExistence type="inferred from homology"/>
<evidence type="ECO:0000313" key="12">
    <source>
        <dbReference type="EMBL" id="TDN55753.1"/>
    </source>
</evidence>
<dbReference type="EMBL" id="SNVV01000003">
    <property type="protein sequence ID" value="TDN55753.1"/>
    <property type="molecule type" value="Genomic_DNA"/>
</dbReference>
<dbReference type="Pfam" id="PF05134">
    <property type="entry name" value="T2SSL"/>
    <property type="match status" value="1"/>
</dbReference>
<keyword evidence="9" id="KW-0472">Membrane</keyword>
<evidence type="ECO:0000259" key="10">
    <source>
        <dbReference type="Pfam" id="PF05134"/>
    </source>
</evidence>
<keyword evidence="4" id="KW-1003">Cell membrane</keyword>
<gene>
    <name evidence="12" type="ORF">C7389_10385</name>
</gene>
<evidence type="ECO:0000256" key="3">
    <source>
        <dbReference type="ARBA" id="ARBA00022448"/>
    </source>
</evidence>
<evidence type="ECO:0000256" key="5">
    <source>
        <dbReference type="ARBA" id="ARBA00022519"/>
    </source>
</evidence>
<dbReference type="NCBIfam" id="TIGR01709">
    <property type="entry name" value="typeII_sec_gspL"/>
    <property type="match status" value="1"/>
</dbReference>
<dbReference type="GO" id="GO:0015627">
    <property type="term" value="C:type II protein secretion system complex"/>
    <property type="evidence" value="ECO:0007669"/>
    <property type="project" value="InterPro"/>
</dbReference>
<comment type="caution">
    <text evidence="12">The sequence shown here is derived from an EMBL/GenBank/DDBJ whole genome shotgun (WGS) entry which is preliminary data.</text>
</comment>
<sequence length="393" mass="41834">MKVELLRLSLPQEAELDDGRVRCAWRGKDGHWHCDAPGSLAELGERYHARRVEACLHPLDVSLAELSLPPLSRGRLRAAVSGALETLALAPVESLAIGFGPQGEDGRLTVAWVEARTLHGVLARLRPHGLAPHAVFPPPAFLPWSEGSPSACEVDGWLWLRTGCNSGLLQALGGQRVNGPGEASAARLATLLPAGQEPRWLTLEAHPTQGDWDALAWSGASWRVRLPMPATGDGRASSWRRAASGWGIAALALWSLGLNLHVGRLEAEGQALKRHMSARLRAAFPDIQVVLNPLQQARQRQQAGGAGAGGFSGLARVAAMLPLAGEVTGLRFSADEQALHVEWRRAAGALRDALPALQAQALEQGVEIVEEAAGKGLRLSYRQADTAAAAQTP</sequence>
<reference evidence="12 13" key="1">
    <citation type="submission" date="2019-03" db="EMBL/GenBank/DDBJ databases">
        <title>Genomic Encyclopedia of Type Strains, Phase IV (KMG-IV): sequencing the most valuable type-strain genomes for metagenomic binning, comparative biology and taxonomic classification.</title>
        <authorList>
            <person name="Goeker M."/>
        </authorList>
    </citation>
    <scope>NUCLEOTIDE SEQUENCE [LARGE SCALE GENOMIC DNA]</scope>
    <source>
        <strain evidence="12 13">DSM 12121</strain>
    </source>
</reference>
<protein>
    <submittedName>
        <fullName evidence="12">General secretion pathway protein L</fullName>
    </submittedName>
</protein>
<dbReference type="InterPro" id="IPR043129">
    <property type="entry name" value="ATPase_NBD"/>
</dbReference>
<accession>A0A4R6EC82</accession>
<keyword evidence="5" id="KW-0997">Cell inner membrane</keyword>
<comment type="subcellular location">
    <subcellularLocation>
        <location evidence="1">Cell inner membrane</location>
        <topology evidence="1">Single-pass membrane protein</topology>
    </subcellularLocation>
</comment>
<organism evidence="12 13">
    <name type="scientific">Azoarcus indigens</name>
    <dbReference type="NCBI Taxonomy" id="29545"/>
    <lineage>
        <taxon>Bacteria</taxon>
        <taxon>Pseudomonadati</taxon>
        <taxon>Pseudomonadota</taxon>
        <taxon>Betaproteobacteria</taxon>
        <taxon>Rhodocyclales</taxon>
        <taxon>Zoogloeaceae</taxon>
        <taxon>Azoarcus</taxon>
    </lineage>
</organism>